<reference evidence="1" key="1">
    <citation type="journal article" date="2015" name="Nature">
        <title>Complex archaea that bridge the gap between prokaryotes and eukaryotes.</title>
        <authorList>
            <person name="Spang A."/>
            <person name="Saw J.H."/>
            <person name="Jorgensen S.L."/>
            <person name="Zaremba-Niedzwiedzka K."/>
            <person name="Martijn J."/>
            <person name="Lind A.E."/>
            <person name="van Eijk R."/>
            <person name="Schleper C."/>
            <person name="Guy L."/>
            <person name="Ettema T.J."/>
        </authorList>
    </citation>
    <scope>NUCLEOTIDE SEQUENCE</scope>
</reference>
<feature type="non-terminal residue" evidence="1">
    <location>
        <position position="105"/>
    </location>
</feature>
<dbReference type="AlphaFoldDB" id="A0A0F9EGW6"/>
<proteinExistence type="predicted"/>
<sequence>MADAPIVDPPVVEPVVAPPVTDPPAVHFNSDGTFGDGWQTTLPEGYRDEKSLSTVKDAKVLARMFVDTKRMVGKDMMEIPTETSSEETWDAYHKIGGKPETVVDY</sequence>
<name>A0A0F9EGW6_9ZZZZ</name>
<organism evidence="1">
    <name type="scientific">marine sediment metagenome</name>
    <dbReference type="NCBI Taxonomy" id="412755"/>
    <lineage>
        <taxon>unclassified sequences</taxon>
        <taxon>metagenomes</taxon>
        <taxon>ecological metagenomes</taxon>
    </lineage>
</organism>
<gene>
    <name evidence="1" type="ORF">LCGC14_2368710</name>
</gene>
<dbReference type="EMBL" id="LAZR01034870">
    <property type="protein sequence ID" value="KKL29086.1"/>
    <property type="molecule type" value="Genomic_DNA"/>
</dbReference>
<evidence type="ECO:0000313" key="1">
    <source>
        <dbReference type="EMBL" id="KKL29086.1"/>
    </source>
</evidence>
<comment type="caution">
    <text evidence="1">The sequence shown here is derived from an EMBL/GenBank/DDBJ whole genome shotgun (WGS) entry which is preliminary data.</text>
</comment>
<protein>
    <submittedName>
        <fullName evidence="1">Uncharacterized protein</fullName>
    </submittedName>
</protein>
<accession>A0A0F9EGW6</accession>